<keyword evidence="3" id="KW-1185">Reference proteome</keyword>
<organism evidence="1 3">
    <name type="scientific">Legionella feeleii</name>
    <dbReference type="NCBI Taxonomy" id="453"/>
    <lineage>
        <taxon>Bacteria</taxon>
        <taxon>Pseudomonadati</taxon>
        <taxon>Pseudomonadota</taxon>
        <taxon>Gammaproteobacteria</taxon>
        <taxon>Legionellales</taxon>
        <taxon>Legionellaceae</taxon>
        <taxon>Legionella</taxon>
    </lineage>
</organism>
<dbReference type="Proteomes" id="UP000054698">
    <property type="component" value="Unassembled WGS sequence"/>
</dbReference>
<dbReference type="PATRIC" id="fig|453.4.peg.277"/>
<dbReference type="EMBL" id="UASS01000011">
    <property type="protein sequence ID" value="SPX60722.1"/>
    <property type="molecule type" value="Genomic_DNA"/>
</dbReference>
<dbReference type="RefSeq" id="WP_058443474.1">
    <property type="nucleotide sequence ID" value="NZ_CAAAHT010000023.1"/>
</dbReference>
<evidence type="ECO:0000313" key="2">
    <source>
        <dbReference type="EMBL" id="SPX60722.1"/>
    </source>
</evidence>
<dbReference type="EMBL" id="LNYB01000009">
    <property type="protein sequence ID" value="KTD04166.1"/>
    <property type="molecule type" value="Genomic_DNA"/>
</dbReference>
<sequence length="108" mass="12456">MNRINNRPYLQIITFCGEAYHYLEDHYCRFNIVAYPIFISPDYQALIGAGAYFSPFTLADIDCRCDGLWDDLINEAKSIIFSKQCDLTPIVKFMQMGGIGYGYPTYRV</sequence>
<evidence type="ECO:0000313" key="1">
    <source>
        <dbReference type="EMBL" id="KTD04166.1"/>
    </source>
</evidence>
<reference evidence="2 4" key="2">
    <citation type="submission" date="2018-06" db="EMBL/GenBank/DDBJ databases">
        <authorList>
            <consortium name="Pathogen Informatics"/>
            <person name="Doyle S."/>
        </authorList>
    </citation>
    <scope>NUCLEOTIDE SEQUENCE [LARGE SCALE GENOMIC DNA]</scope>
    <source>
        <strain evidence="2 4">NCTC12022</strain>
    </source>
</reference>
<accession>A0A0W0U906</accession>
<evidence type="ECO:0000313" key="3">
    <source>
        <dbReference type="Proteomes" id="UP000054698"/>
    </source>
</evidence>
<dbReference type="STRING" id="453.Lfee_0254"/>
<evidence type="ECO:0000313" key="4">
    <source>
        <dbReference type="Proteomes" id="UP000251942"/>
    </source>
</evidence>
<gene>
    <name evidence="1" type="ORF">Lfee_0254</name>
    <name evidence="2" type="ORF">NCTC12022_01454</name>
</gene>
<dbReference type="AlphaFoldDB" id="A0A0W0U906"/>
<reference evidence="1 3" key="1">
    <citation type="submission" date="2015-11" db="EMBL/GenBank/DDBJ databases">
        <title>Genomic analysis of 38 Legionella species identifies large and diverse effector repertoires.</title>
        <authorList>
            <person name="Burstein D."/>
            <person name="Amaro F."/>
            <person name="Zusman T."/>
            <person name="Lifshitz Z."/>
            <person name="Cohen O."/>
            <person name="Gilbert J.A."/>
            <person name="Pupko T."/>
            <person name="Shuman H.A."/>
            <person name="Segal G."/>
        </authorList>
    </citation>
    <scope>NUCLEOTIDE SEQUENCE [LARGE SCALE GENOMIC DNA]</scope>
    <source>
        <strain evidence="1 3">WO-44C</strain>
    </source>
</reference>
<proteinExistence type="predicted"/>
<dbReference type="Proteomes" id="UP000251942">
    <property type="component" value="Unassembled WGS sequence"/>
</dbReference>
<protein>
    <submittedName>
        <fullName evidence="1">Uncharacterized protein</fullName>
    </submittedName>
</protein>
<name>A0A0W0U906_9GAMM</name>